<protein>
    <submittedName>
        <fullName evidence="7">Auxin-responsive protein SAUR72-like</fullName>
    </submittedName>
</protein>
<dbReference type="AlphaFoldDB" id="A0A218X8W8"/>
<accession>A0A218X8W8</accession>
<dbReference type="PANTHER" id="PTHR31374">
    <property type="entry name" value="AUXIN-INDUCED PROTEIN-LIKE-RELATED"/>
    <property type="match status" value="1"/>
</dbReference>
<name>A0A218X8W8_PUNGR</name>
<evidence type="ECO:0000313" key="6">
    <source>
        <dbReference type="Proteomes" id="UP000515151"/>
    </source>
</evidence>
<reference evidence="7" key="4">
    <citation type="submission" date="2025-04" db="UniProtKB">
        <authorList>
            <consortium name="RefSeq"/>
        </authorList>
    </citation>
    <scope>IDENTIFICATION</scope>
    <source>
        <tissue evidence="7">Leaf</tissue>
    </source>
</reference>
<evidence type="ECO:0000256" key="1">
    <source>
        <dbReference type="ARBA" id="ARBA00006974"/>
    </source>
</evidence>
<proteinExistence type="inferred from homology"/>
<dbReference type="PANTHER" id="PTHR31374:SF216">
    <property type="entry name" value="SAUR-LIKE AUXIN-RESPONSIVE PROTEIN FAMILY"/>
    <property type="match status" value="1"/>
</dbReference>
<dbReference type="Proteomes" id="UP000197138">
    <property type="component" value="Unassembled WGS sequence"/>
</dbReference>
<keyword evidence="3" id="KW-0341">Growth regulation</keyword>
<reference evidence="5" key="1">
    <citation type="journal article" date="2017" name="Plant J.">
        <title>The pomegranate (Punica granatum L.) genome and the genomics of punicalagin biosynthesis.</title>
        <authorList>
            <person name="Qin G."/>
            <person name="Xu C."/>
            <person name="Ming R."/>
            <person name="Tang H."/>
            <person name="Guyot R."/>
            <person name="Kramer E.M."/>
            <person name="Hu Y."/>
            <person name="Yi X."/>
            <person name="Qi Y."/>
            <person name="Xu X."/>
            <person name="Gao Z."/>
            <person name="Pan H."/>
            <person name="Jian J."/>
            <person name="Tian Y."/>
            <person name="Yue Z."/>
            <person name="Xu Y."/>
        </authorList>
    </citation>
    <scope>NUCLEOTIDE SEQUENCE [LARGE SCALE GENOMIC DNA]</scope>
    <source>
        <strain evidence="5">cv. Dabenzi</strain>
    </source>
</reference>
<dbReference type="GO" id="GO:0009733">
    <property type="term" value="P:response to auxin"/>
    <property type="evidence" value="ECO:0007669"/>
    <property type="project" value="InterPro"/>
</dbReference>
<dbReference type="Proteomes" id="UP000515151">
    <property type="component" value="Chromosome 1"/>
</dbReference>
<reference evidence="4" key="2">
    <citation type="submission" date="2017-06" db="EMBL/GenBank/DDBJ databases">
        <title>The pomegranate genome and the genomics of punicalagin biosynthesis.</title>
        <authorList>
            <person name="Xu C."/>
        </authorList>
    </citation>
    <scope>NUCLEOTIDE SEQUENCE [LARGE SCALE GENOMIC DNA]</scope>
    <source>
        <tissue evidence="4">Fresh leaf</tissue>
    </source>
</reference>
<dbReference type="Pfam" id="PF02519">
    <property type="entry name" value="Auxin_inducible"/>
    <property type="match status" value="1"/>
</dbReference>
<organism evidence="4 5">
    <name type="scientific">Punica granatum</name>
    <name type="common">Pomegranate</name>
    <dbReference type="NCBI Taxonomy" id="22663"/>
    <lineage>
        <taxon>Eukaryota</taxon>
        <taxon>Viridiplantae</taxon>
        <taxon>Streptophyta</taxon>
        <taxon>Embryophyta</taxon>
        <taxon>Tracheophyta</taxon>
        <taxon>Spermatophyta</taxon>
        <taxon>Magnoliopsida</taxon>
        <taxon>eudicotyledons</taxon>
        <taxon>Gunneridae</taxon>
        <taxon>Pentapetalae</taxon>
        <taxon>rosids</taxon>
        <taxon>malvids</taxon>
        <taxon>Myrtales</taxon>
        <taxon>Lythraceae</taxon>
        <taxon>Punica</taxon>
    </lineage>
</organism>
<dbReference type="GeneID" id="116192330"/>
<dbReference type="InterPro" id="IPR003676">
    <property type="entry name" value="SAUR_fam"/>
</dbReference>
<evidence type="ECO:0000256" key="2">
    <source>
        <dbReference type="ARBA" id="ARBA00022473"/>
    </source>
</evidence>
<dbReference type="EMBL" id="MTKT01002214">
    <property type="protein sequence ID" value="OWM81126.1"/>
    <property type="molecule type" value="Genomic_DNA"/>
</dbReference>
<keyword evidence="6" id="KW-1185">Reference proteome</keyword>
<dbReference type="OrthoDB" id="1864078at2759"/>
<evidence type="ECO:0000313" key="4">
    <source>
        <dbReference type="EMBL" id="OWM81126.1"/>
    </source>
</evidence>
<reference evidence="6" key="3">
    <citation type="journal article" date="2020" name="Plant Biotechnol. J.">
        <title>The pomegranate (Punica granatum L.) draft genome dissects genetic divergence between soft- and hard-seeded cultivars.</title>
        <authorList>
            <person name="Luo X."/>
            <person name="Li H."/>
            <person name="Wu Z."/>
            <person name="Yao W."/>
            <person name="Zhao P."/>
            <person name="Cao D."/>
            <person name="Yu H."/>
            <person name="Li K."/>
            <person name="Poudel K."/>
            <person name="Zhao D."/>
            <person name="Zhang F."/>
            <person name="Xia X."/>
            <person name="Chen L."/>
            <person name="Wang Q."/>
            <person name="Jing D."/>
            <person name="Cao S."/>
        </authorList>
    </citation>
    <scope>NUCLEOTIDE SEQUENCE [LARGE SCALE GENOMIC DNA]</scope>
</reference>
<evidence type="ECO:0000313" key="7">
    <source>
        <dbReference type="RefSeq" id="XP_031376721.1"/>
    </source>
</evidence>
<keyword evidence="2" id="KW-0217">Developmental protein</keyword>
<sequence length="140" mass="15897">MRSIVKKMWCCGAKGFRTSDPEPEVVPEGHVRVYVGKDEDIMCKFEMEANYLNHPLFESLLRLSKEEFGYSYEGALRIACEIDLFQYVVHLLDTSKPSAHYMELADLMSKFSGTKTGHHQKASNKVCSVTTFGQLLAEHS</sequence>
<evidence type="ECO:0000256" key="3">
    <source>
        <dbReference type="ARBA" id="ARBA00022604"/>
    </source>
</evidence>
<comment type="similarity">
    <text evidence="1">Belongs to the ARG7 family.</text>
</comment>
<evidence type="ECO:0000313" key="5">
    <source>
        <dbReference type="Proteomes" id="UP000197138"/>
    </source>
</evidence>
<gene>
    <name evidence="7" type="primary">LOC116192330</name>
    <name evidence="4" type="ORF">CDL15_Pgr007157</name>
</gene>
<dbReference type="RefSeq" id="XP_031376721.1">
    <property type="nucleotide sequence ID" value="XM_031520861.1"/>
</dbReference>